<evidence type="ECO:0000313" key="18">
    <source>
        <dbReference type="Proteomes" id="UP000724148"/>
    </source>
</evidence>
<keyword evidence="10" id="KW-0464">Manganese</keyword>
<dbReference type="SUPFAM" id="SSF51246">
    <property type="entry name" value="Rudiment single hybrid motif"/>
    <property type="match status" value="1"/>
</dbReference>
<dbReference type="InterPro" id="IPR020559">
    <property type="entry name" value="PRibGlycinamide_synth_CS"/>
</dbReference>
<evidence type="ECO:0000256" key="7">
    <source>
        <dbReference type="ARBA" id="ARBA00022741"/>
    </source>
</evidence>
<evidence type="ECO:0000256" key="14">
    <source>
        <dbReference type="HAMAP-Rule" id="MF_00138"/>
    </source>
</evidence>
<gene>
    <name evidence="14 17" type="primary">purD</name>
    <name evidence="17" type="ORF">HYT40_01605</name>
</gene>
<accession>A0A931WNN5</accession>
<dbReference type="FunFam" id="3.40.50.20:FF:000006">
    <property type="entry name" value="Phosphoribosylamine--glycine ligase, chloroplastic"/>
    <property type="match status" value="1"/>
</dbReference>
<dbReference type="Proteomes" id="UP000724148">
    <property type="component" value="Unassembled WGS sequence"/>
</dbReference>
<dbReference type="InterPro" id="IPR013815">
    <property type="entry name" value="ATP_grasp_subdomain_1"/>
</dbReference>
<dbReference type="InterPro" id="IPR011761">
    <property type="entry name" value="ATP-grasp"/>
</dbReference>
<dbReference type="GO" id="GO:0004637">
    <property type="term" value="F:phosphoribosylamine-glycine ligase activity"/>
    <property type="evidence" value="ECO:0007669"/>
    <property type="project" value="UniProtKB-UniRule"/>
</dbReference>
<organism evidence="17 18">
    <name type="scientific">Candidatus Sungiibacteriota bacterium</name>
    <dbReference type="NCBI Taxonomy" id="2750080"/>
    <lineage>
        <taxon>Bacteria</taxon>
        <taxon>Candidatus Sungiibacteriota</taxon>
    </lineage>
</organism>
<comment type="pathway">
    <text evidence="3 14">Purine metabolism; IMP biosynthesis via de novo pathway; N(1)-(5-phospho-D-ribosyl)glycinamide from 5-phospho-alpha-D-ribose 1-diphosphate: step 2/2.</text>
</comment>
<dbReference type="GO" id="GO:0046872">
    <property type="term" value="F:metal ion binding"/>
    <property type="evidence" value="ECO:0007669"/>
    <property type="project" value="UniProtKB-KW"/>
</dbReference>
<dbReference type="Pfam" id="PF01071">
    <property type="entry name" value="GARS_A"/>
    <property type="match status" value="1"/>
</dbReference>
<evidence type="ECO:0000256" key="8">
    <source>
        <dbReference type="ARBA" id="ARBA00022755"/>
    </source>
</evidence>
<dbReference type="InterPro" id="IPR016185">
    <property type="entry name" value="PreATP-grasp_dom_sf"/>
</dbReference>
<dbReference type="FunFam" id="3.90.600.10:FF:000001">
    <property type="entry name" value="Trifunctional purine biosynthetic protein adenosine-3"/>
    <property type="match status" value="1"/>
</dbReference>
<dbReference type="AlphaFoldDB" id="A0A931WNN5"/>
<dbReference type="InterPro" id="IPR020561">
    <property type="entry name" value="PRibGlycinamid_synth_ATP-grasp"/>
</dbReference>
<dbReference type="GO" id="GO:0005524">
    <property type="term" value="F:ATP binding"/>
    <property type="evidence" value="ECO:0007669"/>
    <property type="project" value="UniProtKB-UniRule"/>
</dbReference>
<dbReference type="Gene3D" id="3.90.600.10">
    <property type="entry name" value="Phosphoribosylglycinamide synthetase, C-terminal domain"/>
    <property type="match status" value="1"/>
</dbReference>
<name>A0A931WNN5_9BACT</name>
<dbReference type="PROSITE" id="PS00184">
    <property type="entry name" value="GARS"/>
    <property type="match status" value="1"/>
</dbReference>
<evidence type="ECO:0000256" key="13">
    <source>
        <dbReference type="ARBA" id="ARBA00042864"/>
    </source>
</evidence>
<dbReference type="PROSITE" id="PS50975">
    <property type="entry name" value="ATP_GRASP"/>
    <property type="match status" value="1"/>
</dbReference>
<protein>
    <recommendedName>
        <fullName evidence="4 14">Phosphoribosylamine--glycine ligase</fullName>
        <ecNumber evidence="4 14">6.3.4.13</ecNumber>
    </recommendedName>
    <alternativeName>
        <fullName evidence="14">GARS</fullName>
    </alternativeName>
    <alternativeName>
        <fullName evidence="12 14">Glycinamide ribonucleotide synthetase</fullName>
    </alternativeName>
    <alternativeName>
        <fullName evidence="13 14">Phosphoribosylglycinamide synthetase</fullName>
    </alternativeName>
</protein>
<feature type="domain" description="ATP-grasp" evidence="16">
    <location>
        <begin position="107"/>
        <end position="313"/>
    </location>
</feature>
<dbReference type="Gene3D" id="3.30.470.20">
    <property type="entry name" value="ATP-grasp fold, B domain"/>
    <property type="match status" value="1"/>
</dbReference>
<dbReference type="PANTHER" id="PTHR43472:SF1">
    <property type="entry name" value="PHOSPHORIBOSYLAMINE--GLYCINE LIGASE, CHLOROPLASTIC"/>
    <property type="match status" value="1"/>
</dbReference>
<evidence type="ECO:0000256" key="1">
    <source>
        <dbReference type="ARBA" id="ARBA00001936"/>
    </source>
</evidence>
<dbReference type="EMBL" id="JACOZA010000040">
    <property type="protein sequence ID" value="MBI2096833.1"/>
    <property type="molecule type" value="Genomic_DNA"/>
</dbReference>
<comment type="similarity">
    <text evidence="11 14">Belongs to the GARS family.</text>
</comment>
<dbReference type="EC" id="6.3.4.13" evidence="4 14"/>
<dbReference type="SMART" id="SM01210">
    <property type="entry name" value="GARS_C"/>
    <property type="match status" value="1"/>
</dbReference>
<dbReference type="InterPro" id="IPR037123">
    <property type="entry name" value="PRibGlycinamide_synth_C_sf"/>
</dbReference>
<dbReference type="PANTHER" id="PTHR43472">
    <property type="entry name" value="PHOSPHORIBOSYLAMINE--GLYCINE LIGASE"/>
    <property type="match status" value="1"/>
</dbReference>
<dbReference type="InterPro" id="IPR020560">
    <property type="entry name" value="PRibGlycinamide_synth_C-dom"/>
</dbReference>
<dbReference type="GO" id="GO:0006189">
    <property type="term" value="P:'de novo' IMP biosynthetic process"/>
    <property type="evidence" value="ECO:0007669"/>
    <property type="project" value="UniProtKB-UniRule"/>
</dbReference>
<dbReference type="HAMAP" id="MF_00138">
    <property type="entry name" value="GARS"/>
    <property type="match status" value="1"/>
</dbReference>
<proteinExistence type="inferred from homology"/>
<evidence type="ECO:0000256" key="11">
    <source>
        <dbReference type="ARBA" id="ARBA00038345"/>
    </source>
</evidence>
<dbReference type="NCBIfam" id="TIGR00877">
    <property type="entry name" value="purD"/>
    <property type="match status" value="1"/>
</dbReference>
<evidence type="ECO:0000313" key="17">
    <source>
        <dbReference type="EMBL" id="MBI2096833.1"/>
    </source>
</evidence>
<dbReference type="SUPFAM" id="SSF52440">
    <property type="entry name" value="PreATP-grasp domain"/>
    <property type="match status" value="1"/>
</dbReference>
<dbReference type="GO" id="GO:0009113">
    <property type="term" value="P:purine nucleobase biosynthetic process"/>
    <property type="evidence" value="ECO:0007669"/>
    <property type="project" value="InterPro"/>
</dbReference>
<comment type="caution">
    <text evidence="17">The sequence shown here is derived from an EMBL/GenBank/DDBJ whole genome shotgun (WGS) entry which is preliminary data.</text>
</comment>
<evidence type="ECO:0000256" key="2">
    <source>
        <dbReference type="ARBA" id="ARBA00001946"/>
    </source>
</evidence>
<dbReference type="Pfam" id="PF02843">
    <property type="entry name" value="GARS_C"/>
    <property type="match status" value="1"/>
</dbReference>
<dbReference type="InterPro" id="IPR020562">
    <property type="entry name" value="PRibGlycinamide_synth_N"/>
</dbReference>
<comment type="cofactor">
    <cofactor evidence="2">
        <name>Mg(2+)</name>
        <dbReference type="ChEBI" id="CHEBI:18420"/>
    </cofactor>
</comment>
<reference evidence="17" key="1">
    <citation type="submission" date="2020-07" db="EMBL/GenBank/DDBJ databases">
        <title>Huge and variable diversity of episymbiotic CPR bacteria and DPANN archaea in groundwater ecosystems.</title>
        <authorList>
            <person name="He C.Y."/>
            <person name="Keren R."/>
            <person name="Whittaker M."/>
            <person name="Farag I.F."/>
            <person name="Doudna J."/>
            <person name="Cate J.H.D."/>
            <person name="Banfield J.F."/>
        </authorList>
    </citation>
    <scope>NUCLEOTIDE SEQUENCE</scope>
    <source>
        <strain evidence="17">NC_groundwater_193_Ag_S-0.1um_51_7</strain>
    </source>
</reference>
<evidence type="ECO:0000256" key="9">
    <source>
        <dbReference type="ARBA" id="ARBA00022840"/>
    </source>
</evidence>
<evidence type="ECO:0000256" key="6">
    <source>
        <dbReference type="ARBA" id="ARBA00022723"/>
    </source>
</evidence>
<dbReference type="SMART" id="SM01209">
    <property type="entry name" value="GARS_A"/>
    <property type="match status" value="1"/>
</dbReference>
<dbReference type="FunFam" id="3.30.470.20:FF:000018">
    <property type="entry name" value="Trifunctional purine biosynthetic protein adenosine-3"/>
    <property type="match status" value="1"/>
</dbReference>
<sequence>MKILIVGGGGREHALAWKLSQSPRVKEIFISPGNAGTSSIGTNVLLDLQDHQKLIDWIHENQIELVVVGPDDPLADGLVDSMLGAGIPTFGPQKAAAEIEWSKAFAKSFMREEGVPTADFESFTDFATARDYLRGQKFPMVIKADGLARGKGVIIAKNFEEGEQALADMLSKKVFGAAGNTVVIEEFLDGHEISVHAFCDGETAVLFPPSQDHKRIGEGDTGPNTGGMGTIAPVPWVSEDLMDEIRDKIILPTLRGLKKRGREFVGILYPGLMITKDGPKVLEFNARFGDPETQSYMRLLKTDLADIILACIQHRLHSVPIEWEKHYACCVVLASAGYPGEYVKDIPISGLDEAESPNTILFHAGTKQDGPNIVTNGGRVLGATAVGEMLNGALDAAYQSVSEIHFAGMQYRKDIGQKSLYARTA</sequence>
<dbReference type="Pfam" id="PF02844">
    <property type="entry name" value="GARS_N"/>
    <property type="match status" value="1"/>
</dbReference>
<dbReference type="FunFam" id="3.30.1490.20:FF:000006">
    <property type="entry name" value="phosphoribosylamine--glycine ligase, chloroplastic-like"/>
    <property type="match status" value="1"/>
</dbReference>
<dbReference type="Gene3D" id="3.40.50.20">
    <property type="match status" value="1"/>
</dbReference>
<evidence type="ECO:0000256" key="4">
    <source>
        <dbReference type="ARBA" id="ARBA00013255"/>
    </source>
</evidence>
<evidence type="ECO:0000256" key="3">
    <source>
        <dbReference type="ARBA" id="ARBA00005174"/>
    </source>
</evidence>
<keyword evidence="5 14" id="KW-0436">Ligase</keyword>
<keyword evidence="7 15" id="KW-0547">Nucleotide-binding</keyword>
<evidence type="ECO:0000256" key="5">
    <source>
        <dbReference type="ARBA" id="ARBA00022598"/>
    </source>
</evidence>
<dbReference type="SUPFAM" id="SSF56059">
    <property type="entry name" value="Glutathione synthetase ATP-binding domain-like"/>
    <property type="match status" value="1"/>
</dbReference>
<dbReference type="Gene3D" id="3.30.1490.20">
    <property type="entry name" value="ATP-grasp fold, A domain"/>
    <property type="match status" value="1"/>
</dbReference>
<keyword evidence="8 14" id="KW-0658">Purine biosynthesis</keyword>
<keyword evidence="6" id="KW-0479">Metal-binding</keyword>
<evidence type="ECO:0000256" key="15">
    <source>
        <dbReference type="PROSITE-ProRule" id="PRU00409"/>
    </source>
</evidence>
<comment type="cofactor">
    <cofactor evidence="1">
        <name>Mn(2+)</name>
        <dbReference type="ChEBI" id="CHEBI:29035"/>
    </cofactor>
</comment>
<evidence type="ECO:0000259" key="16">
    <source>
        <dbReference type="PROSITE" id="PS50975"/>
    </source>
</evidence>
<evidence type="ECO:0000256" key="12">
    <source>
        <dbReference type="ARBA" id="ARBA00042242"/>
    </source>
</evidence>
<comment type="catalytic activity">
    <reaction evidence="14">
        <text>5-phospho-beta-D-ribosylamine + glycine + ATP = N(1)-(5-phospho-beta-D-ribosyl)glycinamide + ADP + phosphate + H(+)</text>
        <dbReference type="Rhea" id="RHEA:17453"/>
        <dbReference type="ChEBI" id="CHEBI:15378"/>
        <dbReference type="ChEBI" id="CHEBI:30616"/>
        <dbReference type="ChEBI" id="CHEBI:43474"/>
        <dbReference type="ChEBI" id="CHEBI:57305"/>
        <dbReference type="ChEBI" id="CHEBI:58681"/>
        <dbReference type="ChEBI" id="CHEBI:143788"/>
        <dbReference type="ChEBI" id="CHEBI:456216"/>
        <dbReference type="EC" id="6.3.4.13"/>
    </reaction>
</comment>
<dbReference type="InterPro" id="IPR000115">
    <property type="entry name" value="PRibGlycinamide_synth"/>
</dbReference>
<keyword evidence="9 15" id="KW-0067">ATP-binding</keyword>
<dbReference type="InterPro" id="IPR011054">
    <property type="entry name" value="Rudment_hybrid_motif"/>
</dbReference>
<evidence type="ECO:0000256" key="10">
    <source>
        <dbReference type="ARBA" id="ARBA00023211"/>
    </source>
</evidence>